<evidence type="ECO:0000256" key="1">
    <source>
        <dbReference type="SAM" id="MobiDB-lite"/>
    </source>
</evidence>
<sequence length="103" mass="11370">MTLQTGWRFLLGWRTYQSLKAPPSAPHRTYPGSQHPTSSDVFPNPVREPTLSLRQRPAGDASPIAGRPSIPIRLRTCSGVMGRPMGRPHERKICPASTSIRSP</sequence>
<dbReference type="EMBL" id="CM026426">
    <property type="protein sequence ID" value="KAG0572349.1"/>
    <property type="molecule type" value="Genomic_DNA"/>
</dbReference>
<evidence type="ECO:0000313" key="3">
    <source>
        <dbReference type="Proteomes" id="UP000822688"/>
    </source>
</evidence>
<proteinExistence type="predicted"/>
<name>A0A8T0HNG5_CERPU</name>
<gene>
    <name evidence="2" type="ORF">KC19_VG087500</name>
</gene>
<dbReference type="AlphaFoldDB" id="A0A8T0HNG5"/>
<comment type="caution">
    <text evidence="2">The sequence shown here is derived from an EMBL/GenBank/DDBJ whole genome shotgun (WGS) entry which is preliminary data.</text>
</comment>
<evidence type="ECO:0000313" key="2">
    <source>
        <dbReference type="EMBL" id="KAG0572349.1"/>
    </source>
</evidence>
<feature type="compositionally biased region" description="Polar residues" evidence="1">
    <location>
        <begin position="31"/>
        <end position="41"/>
    </location>
</feature>
<keyword evidence="3" id="KW-1185">Reference proteome</keyword>
<reference evidence="2" key="1">
    <citation type="submission" date="2020-06" db="EMBL/GenBank/DDBJ databases">
        <title>WGS assembly of Ceratodon purpureus strain R40.</title>
        <authorList>
            <person name="Carey S.B."/>
            <person name="Jenkins J."/>
            <person name="Shu S."/>
            <person name="Lovell J.T."/>
            <person name="Sreedasyam A."/>
            <person name="Maumus F."/>
            <person name="Tiley G.P."/>
            <person name="Fernandez-Pozo N."/>
            <person name="Barry K."/>
            <person name="Chen C."/>
            <person name="Wang M."/>
            <person name="Lipzen A."/>
            <person name="Daum C."/>
            <person name="Saski C.A."/>
            <person name="Payton A.C."/>
            <person name="Mcbreen J.C."/>
            <person name="Conrad R.E."/>
            <person name="Kollar L.M."/>
            <person name="Olsson S."/>
            <person name="Huttunen S."/>
            <person name="Landis J.B."/>
            <person name="Wickett N.J."/>
            <person name="Johnson M.G."/>
            <person name="Rensing S.A."/>
            <person name="Grimwood J."/>
            <person name="Schmutz J."/>
            <person name="Mcdaniel S.F."/>
        </authorList>
    </citation>
    <scope>NUCLEOTIDE SEQUENCE</scope>
    <source>
        <strain evidence="2">R40</strain>
    </source>
</reference>
<protein>
    <submittedName>
        <fullName evidence="2">Uncharacterized protein</fullName>
    </submittedName>
</protein>
<feature type="region of interest" description="Disordered" evidence="1">
    <location>
        <begin position="21"/>
        <end position="103"/>
    </location>
</feature>
<accession>A0A8T0HNG5</accession>
<dbReference type="Proteomes" id="UP000822688">
    <property type="component" value="Chromosome V"/>
</dbReference>
<organism evidence="2 3">
    <name type="scientific">Ceratodon purpureus</name>
    <name type="common">Fire moss</name>
    <name type="synonym">Dicranum purpureum</name>
    <dbReference type="NCBI Taxonomy" id="3225"/>
    <lineage>
        <taxon>Eukaryota</taxon>
        <taxon>Viridiplantae</taxon>
        <taxon>Streptophyta</taxon>
        <taxon>Embryophyta</taxon>
        <taxon>Bryophyta</taxon>
        <taxon>Bryophytina</taxon>
        <taxon>Bryopsida</taxon>
        <taxon>Dicranidae</taxon>
        <taxon>Pseudoditrichales</taxon>
        <taxon>Ditrichaceae</taxon>
        <taxon>Ceratodon</taxon>
    </lineage>
</organism>